<gene>
    <name evidence="4 6" type="primary">rplQ</name>
    <name evidence="6" type="ORF">ACFFIX_22705</name>
</gene>
<dbReference type="InterPro" id="IPR000456">
    <property type="entry name" value="Ribosomal_bL17"/>
</dbReference>
<evidence type="ECO:0000256" key="2">
    <source>
        <dbReference type="ARBA" id="ARBA00022980"/>
    </source>
</evidence>
<name>A0ABV6GM12_9BACI</name>
<dbReference type="PANTHER" id="PTHR14413:SF16">
    <property type="entry name" value="LARGE RIBOSOMAL SUBUNIT PROTEIN BL17M"/>
    <property type="match status" value="1"/>
</dbReference>
<accession>A0ABV6GM12</accession>
<comment type="subunit">
    <text evidence="4">Part of the 50S ribosomal subunit. Contacts protein L32.</text>
</comment>
<evidence type="ECO:0000313" key="7">
    <source>
        <dbReference type="Proteomes" id="UP001589854"/>
    </source>
</evidence>
<dbReference type="Pfam" id="PF01196">
    <property type="entry name" value="Ribosomal_L17"/>
    <property type="match status" value="1"/>
</dbReference>
<evidence type="ECO:0000256" key="1">
    <source>
        <dbReference type="ARBA" id="ARBA00008777"/>
    </source>
</evidence>
<evidence type="ECO:0000256" key="4">
    <source>
        <dbReference type="HAMAP-Rule" id="MF_01368"/>
    </source>
</evidence>
<comment type="similarity">
    <text evidence="1 4 5">Belongs to the bacterial ribosomal protein bL17 family.</text>
</comment>
<dbReference type="PANTHER" id="PTHR14413">
    <property type="entry name" value="RIBOSOMAL PROTEIN L17"/>
    <property type="match status" value="1"/>
</dbReference>
<keyword evidence="2 4" id="KW-0689">Ribosomal protein</keyword>
<dbReference type="EMBL" id="JBHLVO010000030">
    <property type="protein sequence ID" value="MFC0274164.1"/>
    <property type="molecule type" value="Genomic_DNA"/>
</dbReference>
<dbReference type="InterPro" id="IPR047859">
    <property type="entry name" value="Ribosomal_bL17_CS"/>
</dbReference>
<evidence type="ECO:0000256" key="5">
    <source>
        <dbReference type="RuleBase" id="RU000660"/>
    </source>
</evidence>
<dbReference type="SUPFAM" id="SSF64263">
    <property type="entry name" value="Prokaryotic ribosomal protein L17"/>
    <property type="match status" value="1"/>
</dbReference>
<proteinExistence type="inferred from homology"/>
<evidence type="ECO:0000256" key="3">
    <source>
        <dbReference type="ARBA" id="ARBA00023274"/>
    </source>
</evidence>
<dbReference type="PROSITE" id="PS01167">
    <property type="entry name" value="RIBOSOMAL_L17"/>
    <property type="match status" value="1"/>
</dbReference>
<dbReference type="GO" id="GO:0005840">
    <property type="term" value="C:ribosome"/>
    <property type="evidence" value="ECO:0007669"/>
    <property type="project" value="UniProtKB-KW"/>
</dbReference>
<dbReference type="NCBIfam" id="TIGR00059">
    <property type="entry name" value="L17"/>
    <property type="match status" value="1"/>
</dbReference>
<protein>
    <recommendedName>
        <fullName evidence="4">Large ribosomal subunit protein bL17</fullName>
    </recommendedName>
</protein>
<keyword evidence="3 4" id="KW-0687">Ribonucleoprotein</keyword>
<comment type="caution">
    <text evidence="6">The sequence shown here is derived from an EMBL/GenBank/DDBJ whole genome shotgun (WGS) entry which is preliminary data.</text>
</comment>
<dbReference type="Proteomes" id="UP001589854">
    <property type="component" value="Unassembled WGS sequence"/>
</dbReference>
<dbReference type="Gene3D" id="3.90.1030.10">
    <property type="entry name" value="Ribosomal protein L17"/>
    <property type="match status" value="1"/>
</dbReference>
<dbReference type="HAMAP" id="MF_01368">
    <property type="entry name" value="Ribosomal_bL17"/>
    <property type="match status" value="1"/>
</dbReference>
<dbReference type="RefSeq" id="WP_378938149.1">
    <property type="nucleotide sequence ID" value="NZ_JBHLVO010000030.1"/>
</dbReference>
<reference evidence="6 7" key="1">
    <citation type="submission" date="2024-09" db="EMBL/GenBank/DDBJ databases">
        <authorList>
            <person name="Sun Q."/>
            <person name="Mori K."/>
        </authorList>
    </citation>
    <scope>NUCLEOTIDE SEQUENCE [LARGE SCALE GENOMIC DNA]</scope>
    <source>
        <strain evidence="6 7">CCM 7228</strain>
    </source>
</reference>
<organism evidence="6 7">
    <name type="scientific">Metabacillus herbersteinensis</name>
    <dbReference type="NCBI Taxonomy" id="283816"/>
    <lineage>
        <taxon>Bacteria</taxon>
        <taxon>Bacillati</taxon>
        <taxon>Bacillota</taxon>
        <taxon>Bacilli</taxon>
        <taxon>Bacillales</taxon>
        <taxon>Bacillaceae</taxon>
        <taxon>Metabacillus</taxon>
    </lineage>
</organism>
<keyword evidence="7" id="KW-1185">Reference proteome</keyword>
<sequence length="131" mass="14951">MGYRKLGRTSSQRKALLRDLTTDLIINERIETTETRAKELRSTVEKMITLGKRGDLHARRQAAAYVRNEVAEMVSVTTDEGKEKEKPKYALEKLFADIAPRYQERQGGYTRIMKLGPRRGDGAPMVIIELV</sequence>
<dbReference type="InterPro" id="IPR036373">
    <property type="entry name" value="Ribosomal_bL17_sf"/>
</dbReference>
<evidence type="ECO:0000313" key="6">
    <source>
        <dbReference type="EMBL" id="MFC0274164.1"/>
    </source>
</evidence>